<keyword evidence="2" id="KW-1185">Reference proteome</keyword>
<proteinExistence type="predicted"/>
<name>A0ABV8S253_9BURK</name>
<evidence type="ECO:0000313" key="1">
    <source>
        <dbReference type="EMBL" id="MFC4299733.1"/>
    </source>
</evidence>
<dbReference type="Proteomes" id="UP001595756">
    <property type="component" value="Unassembled WGS sequence"/>
</dbReference>
<comment type="caution">
    <text evidence="1">The sequence shown here is derived from an EMBL/GenBank/DDBJ whole genome shotgun (WGS) entry which is preliminary data.</text>
</comment>
<gene>
    <name evidence="1" type="ORF">ACFO0J_16945</name>
</gene>
<evidence type="ECO:0000313" key="2">
    <source>
        <dbReference type="Proteomes" id="UP001595756"/>
    </source>
</evidence>
<sequence length="103" mass="11371">MPDARAPFPCSQCGKCCEHVGNLAATADLDRGDGVCKFYEQTTRQCRIYDQRPDICRVDRQYALHYQPLMSWEAFVALNTRGCKTLQALDDTPTAPGSGAAPD</sequence>
<dbReference type="RefSeq" id="WP_376814270.1">
    <property type="nucleotide sequence ID" value="NZ_JBHSDY010000011.1"/>
</dbReference>
<accession>A0ABV8S253</accession>
<protein>
    <submittedName>
        <fullName evidence="1">YkgJ family cysteine cluster protein</fullName>
    </submittedName>
</protein>
<dbReference type="InterPro" id="IPR005358">
    <property type="entry name" value="Puta_zinc/iron-chelating_dom"/>
</dbReference>
<reference evidence="2" key="1">
    <citation type="journal article" date="2019" name="Int. J. Syst. Evol. Microbiol.">
        <title>The Global Catalogue of Microorganisms (GCM) 10K type strain sequencing project: providing services to taxonomists for standard genome sequencing and annotation.</title>
        <authorList>
            <consortium name="The Broad Institute Genomics Platform"/>
            <consortium name="The Broad Institute Genome Sequencing Center for Infectious Disease"/>
            <person name="Wu L."/>
            <person name="Ma J."/>
        </authorList>
    </citation>
    <scope>NUCLEOTIDE SEQUENCE [LARGE SCALE GENOMIC DNA]</scope>
    <source>
        <strain evidence="2">CGMCC 1.19029</strain>
    </source>
</reference>
<organism evidence="1 2">
    <name type="scientific">Castellaniella hirudinis</name>
    <dbReference type="NCBI Taxonomy" id="1144617"/>
    <lineage>
        <taxon>Bacteria</taxon>
        <taxon>Pseudomonadati</taxon>
        <taxon>Pseudomonadota</taxon>
        <taxon>Betaproteobacteria</taxon>
        <taxon>Burkholderiales</taxon>
        <taxon>Alcaligenaceae</taxon>
        <taxon>Castellaniella</taxon>
    </lineage>
</organism>
<dbReference type="Pfam" id="PF03692">
    <property type="entry name" value="CxxCxxCC"/>
    <property type="match status" value="1"/>
</dbReference>
<dbReference type="EMBL" id="JBHSDY010000011">
    <property type="protein sequence ID" value="MFC4299733.1"/>
    <property type="molecule type" value="Genomic_DNA"/>
</dbReference>